<dbReference type="PANTHER" id="PTHR42853:SF3">
    <property type="entry name" value="ACETYL-COENZYME A CARBOXYLASE CARBOXYL TRANSFERASE SUBUNIT ALPHA, CHLOROPLASTIC"/>
    <property type="match status" value="1"/>
</dbReference>
<sequence>MHTYLDFEKPIAELEGKIKELRHVSASGEEINIAEEVSRLQNKAEKLLQNTYSKLTPWQKTQVARHPERPHTSDYIENLIEDFTPLAGDRLYAEDCAIIGGLGRFEGHSVVVMGHEKGNSTETRVKHNFGMAKPEGYRKAQRLMDMAERFNLPIVTFVDTAGAFPGADAEERGQSEAIARSIEKCLQVKVPFTSIVIGEGGSGGAIAIACANDIYMLEHSIYSVISPEGCASILWRSNDYTESAADALNITAQDLHRLAVIDDVIPEPLGGAHRSLDDTFDAVRKVIDTSIREQLTHDGGVLKARRREKFLAMGRAGVA</sequence>
<dbReference type="GO" id="GO:0009317">
    <property type="term" value="C:acetyl-CoA carboxylase complex"/>
    <property type="evidence" value="ECO:0007669"/>
    <property type="project" value="InterPro"/>
</dbReference>
<feature type="domain" description="CoA carboxyltransferase C-terminal" evidence="11">
    <location>
        <begin position="39"/>
        <end position="293"/>
    </location>
</feature>
<comment type="function">
    <text evidence="10">Component of the acetyl coenzyme A carboxylase (ACC) complex. First, biotin carboxylase catalyzes the carboxylation of biotin on its carrier protein (BCCP) and then the CO(2) group is transferred by the carboxyltransferase to acetyl-CoA to form malonyl-CoA.</text>
</comment>
<dbReference type="HAMAP" id="MF_00823">
    <property type="entry name" value="AcetylCoA_CT_alpha"/>
    <property type="match status" value="1"/>
</dbReference>
<keyword evidence="6 10" id="KW-0067">ATP-binding</keyword>
<dbReference type="InterPro" id="IPR001095">
    <property type="entry name" value="Acetyl_CoA_COase_a_su"/>
</dbReference>
<evidence type="ECO:0000313" key="13">
    <source>
        <dbReference type="Proteomes" id="UP000231658"/>
    </source>
</evidence>
<dbReference type="RefSeq" id="WP_069189920.1">
    <property type="nucleotide sequence ID" value="NZ_FLYE01000046.1"/>
</dbReference>
<dbReference type="NCBIfam" id="NF041504">
    <property type="entry name" value="AccA_sub"/>
    <property type="match status" value="1"/>
</dbReference>
<evidence type="ECO:0000256" key="1">
    <source>
        <dbReference type="ARBA" id="ARBA00004956"/>
    </source>
</evidence>
<dbReference type="EMBL" id="FLYE01000046">
    <property type="protein sequence ID" value="SCA57925.1"/>
    <property type="molecule type" value="Genomic_DNA"/>
</dbReference>
<evidence type="ECO:0000256" key="9">
    <source>
        <dbReference type="ARBA" id="ARBA00049152"/>
    </source>
</evidence>
<evidence type="ECO:0000256" key="8">
    <source>
        <dbReference type="ARBA" id="ARBA00023160"/>
    </source>
</evidence>
<dbReference type="PRINTS" id="PR01069">
    <property type="entry name" value="ACCCTRFRASEA"/>
</dbReference>
<dbReference type="STRING" id="1867952.MTBPR1_70197"/>
<keyword evidence="3 10" id="KW-0808">Transferase</keyword>
<evidence type="ECO:0000313" key="12">
    <source>
        <dbReference type="EMBL" id="SCA57925.1"/>
    </source>
</evidence>
<keyword evidence="5 10" id="KW-0276">Fatty acid metabolism</keyword>
<organism evidence="12 13">
    <name type="scientific">Candidatus Terasakiella magnetica</name>
    <dbReference type="NCBI Taxonomy" id="1867952"/>
    <lineage>
        <taxon>Bacteria</taxon>
        <taxon>Pseudomonadati</taxon>
        <taxon>Pseudomonadota</taxon>
        <taxon>Alphaproteobacteria</taxon>
        <taxon>Rhodospirillales</taxon>
        <taxon>Terasakiellaceae</taxon>
        <taxon>Terasakiella</taxon>
    </lineage>
</organism>
<accession>A0A1C3RKZ9</accession>
<dbReference type="NCBIfam" id="TIGR00513">
    <property type="entry name" value="accA"/>
    <property type="match status" value="1"/>
</dbReference>
<gene>
    <name evidence="10 12" type="primary">accA</name>
    <name evidence="12" type="ORF">MTBPR1_70197</name>
</gene>
<dbReference type="GO" id="GO:0016743">
    <property type="term" value="F:carboxyl- or carbamoyltransferase activity"/>
    <property type="evidence" value="ECO:0007669"/>
    <property type="project" value="UniProtKB-UniRule"/>
</dbReference>
<name>A0A1C3RKZ9_9PROT</name>
<dbReference type="InterPro" id="IPR011763">
    <property type="entry name" value="COA_CT_C"/>
</dbReference>
<comment type="similarity">
    <text evidence="10">Belongs to the AccA family.</text>
</comment>
<dbReference type="Proteomes" id="UP000231658">
    <property type="component" value="Unassembled WGS sequence"/>
</dbReference>
<dbReference type="PROSITE" id="PS50989">
    <property type="entry name" value="COA_CT_CTER"/>
    <property type="match status" value="1"/>
</dbReference>
<dbReference type="GO" id="GO:2001295">
    <property type="term" value="P:malonyl-CoA biosynthetic process"/>
    <property type="evidence" value="ECO:0007669"/>
    <property type="project" value="UniProtKB-UniRule"/>
</dbReference>
<dbReference type="OrthoDB" id="9808023at2"/>
<protein>
    <recommendedName>
        <fullName evidence="10">Acetyl-coenzyme A carboxylase carboxyl transferase subunit alpha</fullName>
        <shortName evidence="10">ACCase subunit alpha</shortName>
        <shortName evidence="10">Acetyl-CoA carboxylase carboxyltransferase subunit alpha</shortName>
        <ecNumber evidence="10">2.1.3.15</ecNumber>
    </recommendedName>
</protein>
<dbReference type="NCBIfam" id="NF004344">
    <property type="entry name" value="PRK05724.1"/>
    <property type="match status" value="1"/>
</dbReference>
<comment type="subcellular location">
    <subcellularLocation>
        <location evidence="10">Cytoplasm</location>
    </subcellularLocation>
</comment>
<keyword evidence="4 10" id="KW-0547">Nucleotide-binding</keyword>
<proteinExistence type="inferred from homology"/>
<comment type="pathway">
    <text evidence="1 10">Lipid metabolism; malonyl-CoA biosynthesis; malonyl-CoA from acetyl-CoA: step 1/1.</text>
</comment>
<dbReference type="GO" id="GO:0006633">
    <property type="term" value="P:fatty acid biosynthetic process"/>
    <property type="evidence" value="ECO:0007669"/>
    <property type="project" value="UniProtKB-KW"/>
</dbReference>
<evidence type="ECO:0000256" key="2">
    <source>
        <dbReference type="ARBA" id="ARBA00022516"/>
    </source>
</evidence>
<evidence type="ECO:0000256" key="6">
    <source>
        <dbReference type="ARBA" id="ARBA00022840"/>
    </source>
</evidence>
<dbReference type="Pfam" id="PF03255">
    <property type="entry name" value="ACCA"/>
    <property type="match status" value="1"/>
</dbReference>
<keyword evidence="10" id="KW-0963">Cytoplasm</keyword>
<comment type="subunit">
    <text evidence="10">Acetyl-CoA carboxylase is a heterohexamer composed of biotin carboxyl carrier protein (AccB), biotin carboxylase (AccC) and two subunits each of ACCase subunit alpha (AccA) and ACCase subunit beta (AccD).</text>
</comment>
<dbReference type="GO" id="GO:0005524">
    <property type="term" value="F:ATP binding"/>
    <property type="evidence" value="ECO:0007669"/>
    <property type="project" value="UniProtKB-KW"/>
</dbReference>
<dbReference type="GO" id="GO:0003989">
    <property type="term" value="F:acetyl-CoA carboxylase activity"/>
    <property type="evidence" value="ECO:0007669"/>
    <property type="project" value="InterPro"/>
</dbReference>
<dbReference type="Gene3D" id="3.90.226.10">
    <property type="entry name" value="2-enoyl-CoA Hydratase, Chain A, domain 1"/>
    <property type="match status" value="1"/>
</dbReference>
<evidence type="ECO:0000256" key="10">
    <source>
        <dbReference type="HAMAP-Rule" id="MF_00823"/>
    </source>
</evidence>
<evidence type="ECO:0000256" key="3">
    <source>
        <dbReference type="ARBA" id="ARBA00022679"/>
    </source>
</evidence>
<dbReference type="AlphaFoldDB" id="A0A1C3RKZ9"/>
<keyword evidence="7 10" id="KW-0443">Lipid metabolism</keyword>
<dbReference type="InterPro" id="IPR029045">
    <property type="entry name" value="ClpP/crotonase-like_dom_sf"/>
</dbReference>
<keyword evidence="8 10" id="KW-0275">Fatty acid biosynthesis</keyword>
<evidence type="ECO:0000259" key="11">
    <source>
        <dbReference type="PROSITE" id="PS50989"/>
    </source>
</evidence>
<dbReference type="UniPathway" id="UPA00655">
    <property type="reaction ID" value="UER00711"/>
</dbReference>
<keyword evidence="2 10" id="KW-0444">Lipid biosynthesis</keyword>
<comment type="catalytic activity">
    <reaction evidence="9 10">
        <text>N(6)-carboxybiotinyl-L-lysyl-[protein] + acetyl-CoA = N(6)-biotinyl-L-lysyl-[protein] + malonyl-CoA</text>
        <dbReference type="Rhea" id="RHEA:54728"/>
        <dbReference type="Rhea" id="RHEA-COMP:10505"/>
        <dbReference type="Rhea" id="RHEA-COMP:10506"/>
        <dbReference type="ChEBI" id="CHEBI:57288"/>
        <dbReference type="ChEBI" id="CHEBI:57384"/>
        <dbReference type="ChEBI" id="CHEBI:83144"/>
        <dbReference type="ChEBI" id="CHEBI:83145"/>
        <dbReference type="EC" id="2.1.3.15"/>
    </reaction>
</comment>
<evidence type="ECO:0000256" key="5">
    <source>
        <dbReference type="ARBA" id="ARBA00022832"/>
    </source>
</evidence>
<evidence type="ECO:0000256" key="4">
    <source>
        <dbReference type="ARBA" id="ARBA00022741"/>
    </source>
</evidence>
<dbReference type="SUPFAM" id="SSF52096">
    <property type="entry name" value="ClpP/crotonase"/>
    <property type="match status" value="1"/>
</dbReference>
<keyword evidence="12" id="KW-0436">Ligase</keyword>
<reference evidence="12 13" key="1">
    <citation type="submission" date="2016-07" db="EMBL/GenBank/DDBJ databases">
        <authorList>
            <person name="Lefevre C.T."/>
        </authorList>
    </citation>
    <scope>NUCLEOTIDE SEQUENCE [LARGE SCALE GENOMIC DNA]</scope>
    <source>
        <strain evidence="12">PR1</strain>
    </source>
</reference>
<evidence type="ECO:0000256" key="7">
    <source>
        <dbReference type="ARBA" id="ARBA00023098"/>
    </source>
</evidence>
<dbReference type="PANTHER" id="PTHR42853">
    <property type="entry name" value="ACETYL-COENZYME A CARBOXYLASE CARBOXYL TRANSFERASE SUBUNIT ALPHA"/>
    <property type="match status" value="1"/>
</dbReference>
<dbReference type="EC" id="2.1.3.15" evidence="10"/>
<keyword evidence="13" id="KW-1185">Reference proteome</keyword>